<dbReference type="RefSeq" id="WP_092718825.1">
    <property type="nucleotide sequence ID" value="NZ_FMBK01000004.1"/>
</dbReference>
<sequence>MQQLQALIQGKLPPQAINIDQLMMLAKKHTNPTSSEYKLLELAINLVLASYLEKAHQHL</sequence>
<gene>
    <name evidence="1" type="ORF">GA0116959_104195</name>
</gene>
<dbReference type="Proteomes" id="UP000243661">
    <property type="component" value="Unassembled WGS sequence"/>
</dbReference>
<evidence type="ECO:0000313" key="2">
    <source>
        <dbReference type="Proteomes" id="UP000243661"/>
    </source>
</evidence>
<dbReference type="EMBL" id="FMBK01000004">
    <property type="protein sequence ID" value="SCC71562.1"/>
    <property type="molecule type" value="Genomic_DNA"/>
</dbReference>
<protein>
    <submittedName>
        <fullName evidence="1">Uncharacterized protein</fullName>
    </submittedName>
</protein>
<reference evidence="1 2" key="1">
    <citation type="submission" date="2016-08" db="EMBL/GenBank/DDBJ databases">
        <authorList>
            <person name="Seilhamer J.J."/>
        </authorList>
    </citation>
    <scope>NUCLEOTIDE SEQUENCE [LARGE SCALE GENOMIC DNA]</scope>
    <source>
        <strain evidence="1 2">ANC 4874</strain>
    </source>
</reference>
<dbReference type="AlphaFoldDB" id="A0A1C4GTR6"/>
<name>A0A1C4GTR6_9GAMM</name>
<evidence type="ECO:0000313" key="1">
    <source>
        <dbReference type="EMBL" id="SCC71562.1"/>
    </source>
</evidence>
<proteinExistence type="predicted"/>
<organism evidence="1 2">
    <name type="scientific">Acinetobacter albensis</name>
    <dbReference type="NCBI Taxonomy" id="1673609"/>
    <lineage>
        <taxon>Bacteria</taxon>
        <taxon>Pseudomonadati</taxon>
        <taxon>Pseudomonadota</taxon>
        <taxon>Gammaproteobacteria</taxon>
        <taxon>Moraxellales</taxon>
        <taxon>Moraxellaceae</taxon>
        <taxon>Acinetobacter</taxon>
    </lineage>
</organism>
<dbReference type="OrthoDB" id="6700283at2"/>
<accession>A0A1C4GTR6</accession>